<dbReference type="Proteomes" id="UP000250043">
    <property type="component" value="Unassembled WGS sequence"/>
</dbReference>
<keyword evidence="3" id="KW-1185">Reference proteome</keyword>
<feature type="chain" id="PRO_5034467623" evidence="1">
    <location>
        <begin position="23"/>
        <end position="117"/>
    </location>
</feature>
<feature type="signal peptide" evidence="1">
    <location>
        <begin position="1"/>
        <end position="22"/>
    </location>
</feature>
<evidence type="ECO:0000256" key="1">
    <source>
        <dbReference type="SAM" id="SignalP"/>
    </source>
</evidence>
<keyword evidence="1" id="KW-0732">Signal</keyword>
<dbReference type="AlphaFoldDB" id="A0A8E2AN46"/>
<protein>
    <submittedName>
        <fullName evidence="2">Uncharacterized protein</fullName>
    </submittedName>
</protein>
<organism evidence="2 3">
    <name type="scientific">Obba rivulosa</name>
    <dbReference type="NCBI Taxonomy" id="1052685"/>
    <lineage>
        <taxon>Eukaryota</taxon>
        <taxon>Fungi</taxon>
        <taxon>Dikarya</taxon>
        <taxon>Basidiomycota</taxon>
        <taxon>Agaricomycotina</taxon>
        <taxon>Agaricomycetes</taxon>
        <taxon>Polyporales</taxon>
        <taxon>Gelatoporiaceae</taxon>
        <taxon>Obba</taxon>
    </lineage>
</organism>
<proteinExistence type="predicted"/>
<dbReference type="EMBL" id="KV722480">
    <property type="protein sequence ID" value="OCH87576.1"/>
    <property type="molecule type" value="Genomic_DNA"/>
</dbReference>
<name>A0A8E2AN46_9APHY</name>
<accession>A0A8E2AN46</accession>
<sequence length="117" mass="13095">MHLATKLYSLMIWTSLILCSSGGNIRPDMQLKRHSKIELRIQDINGMLAGTSLIMLGLLWKMLSMLQLCIYQFSNEQNGVAIEKGIIALYIKANRKHGKYSSVNDCTIIGVVLKVAL</sequence>
<evidence type="ECO:0000313" key="2">
    <source>
        <dbReference type="EMBL" id="OCH87576.1"/>
    </source>
</evidence>
<evidence type="ECO:0000313" key="3">
    <source>
        <dbReference type="Proteomes" id="UP000250043"/>
    </source>
</evidence>
<gene>
    <name evidence="2" type="ORF">OBBRIDRAFT_805951</name>
</gene>
<reference evidence="2 3" key="1">
    <citation type="submission" date="2016-07" db="EMBL/GenBank/DDBJ databases">
        <title>Draft genome of the white-rot fungus Obba rivulosa 3A-2.</title>
        <authorList>
            <consortium name="DOE Joint Genome Institute"/>
            <person name="Miettinen O."/>
            <person name="Riley R."/>
            <person name="Acob R."/>
            <person name="Barry K."/>
            <person name="Cullen D."/>
            <person name="De Vries R."/>
            <person name="Hainaut M."/>
            <person name="Hatakka A."/>
            <person name="Henrissat B."/>
            <person name="Hilden K."/>
            <person name="Kuo R."/>
            <person name="Labutti K."/>
            <person name="Lipzen A."/>
            <person name="Makela M.R."/>
            <person name="Sandor L."/>
            <person name="Spatafora J.W."/>
            <person name="Grigoriev I.V."/>
            <person name="Hibbett D.S."/>
        </authorList>
    </citation>
    <scope>NUCLEOTIDE SEQUENCE [LARGE SCALE GENOMIC DNA]</scope>
    <source>
        <strain evidence="2 3">3A-2</strain>
    </source>
</reference>